<sequence length="500" mass="57223">MTQTPPHQVDSRHEVQPGPEINDTEMPDANIPRGGLDKGPDIPPRKNHPDAHAAAISAVSAMTDASQKFKTMFWNKSRPEMKPSYPSCPSQPPQPPPHQQPHELPAEQHPLPETPAATTTENQVPQYQDEEALSIHMELELRRKIEELEAELADVPSPEFVLELQRTLEIETAERQKDRERAQQDIRQKNSELDVLRKRWKQAARELDKSRSQSQGFYQVTDNYLIELTTRLRYNIRNFAIQYFGGELKGKPKVGDKPKCWDPYMATTTPGNLDCEAFLLSERRPNAIQAFLWRFIVYQIFDNFRWAGENGITLRHLCLALRPEGQYPDSDEPVVPEEERKFQMWLSSTTAMILDGGKARGKSRSLTTQVETEVKSLVEKVREVIDPFVALKDLGYPQELNRIMEEAIELDTEISRQVARVEWVFPKPAQEVPFDSTIMRLGTAEMLPKEKEKQMVRLVICPAMKKRGKSTGEDFQSESLLVPMEVSCEPASTAETRSRR</sequence>
<keyword evidence="4" id="KW-1185">Reference proteome</keyword>
<proteinExistence type="predicted"/>
<dbReference type="EMBL" id="JBFXLS010000029">
    <property type="protein sequence ID" value="KAL2826691.1"/>
    <property type="molecule type" value="Genomic_DNA"/>
</dbReference>
<evidence type="ECO:0000313" key="3">
    <source>
        <dbReference type="EMBL" id="KAL2826691.1"/>
    </source>
</evidence>
<name>A0ABR4IG30_9EURO</name>
<feature type="compositionally biased region" description="Basic and acidic residues" evidence="2">
    <location>
        <begin position="35"/>
        <end position="51"/>
    </location>
</feature>
<reference evidence="3 4" key="1">
    <citation type="submission" date="2024-07" db="EMBL/GenBank/DDBJ databases">
        <title>Section-level genome sequencing and comparative genomics of Aspergillus sections Usti and Cavernicolus.</title>
        <authorList>
            <consortium name="Lawrence Berkeley National Laboratory"/>
            <person name="Nybo J.L."/>
            <person name="Vesth T.C."/>
            <person name="Theobald S."/>
            <person name="Frisvad J.C."/>
            <person name="Larsen T.O."/>
            <person name="Kjaerboelling I."/>
            <person name="Rothschild-Mancinelli K."/>
            <person name="Lyhne E.K."/>
            <person name="Kogle M.E."/>
            <person name="Barry K."/>
            <person name="Clum A."/>
            <person name="Na H."/>
            <person name="Ledsgaard L."/>
            <person name="Lin J."/>
            <person name="Lipzen A."/>
            <person name="Kuo A."/>
            <person name="Riley R."/>
            <person name="Mondo S."/>
            <person name="LaButti K."/>
            <person name="Haridas S."/>
            <person name="Pangalinan J."/>
            <person name="Salamov A.A."/>
            <person name="Simmons B.A."/>
            <person name="Magnuson J.K."/>
            <person name="Chen J."/>
            <person name="Drula E."/>
            <person name="Henrissat B."/>
            <person name="Wiebenga A."/>
            <person name="Lubbers R.J."/>
            <person name="Gomes A.C."/>
            <person name="Makela M.R."/>
            <person name="Stajich J."/>
            <person name="Grigoriev I.V."/>
            <person name="Mortensen U.H."/>
            <person name="De vries R.P."/>
            <person name="Baker S.E."/>
            <person name="Andersen M.R."/>
        </authorList>
    </citation>
    <scope>NUCLEOTIDE SEQUENCE [LARGE SCALE GENOMIC DNA]</scope>
    <source>
        <strain evidence="3 4">CBS 600.67</strain>
    </source>
</reference>
<feature type="compositionally biased region" description="Low complexity" evidence="2">
    <location>
        <begin position="52"/>
        <end position="65"/>
    </location>
</feature>
<gene>
    <name evidence="3" type="ORF">BDW59DRAFT_160883</name>
</gene>
<evidence type="ECO:0000313" key="4">
    <source>
        <dbReference type="Proteomes" id="UP001610335"/>
    </source>
</evidence>
<protein>
    <submittedName>
        <fullName evidence="3">Uncharacterized protein</fullName>
    </submittedName>
</protein>
<feature type="region of interest" description="Disordered" evidence="2">
    <location>
        <begin position="1"/>
        <end position="123"/>
    </location>
</feature>
<dbReference type="Proteomes" id="UP001610335">
    <property type="component" value="Unassembled WGS sequence"/>
</dbReference>
<feature type="coiled-coil region" evidence="1">
    <location>
        <begin position="179"/>
        <end position="206"/>
    </location>
</feature>
<feature type="compositionally biased region" description="Pro residues" evidence="2">
    <location>
        <begin position="89"/>
        <end position="99"/>
    </location>
</feature>
<evidence type="ECO:0000256" key="1">
    <source>
        <dbReference type="SAM" id="Coils"/>
    </source>
</evidence>
<organism evidence="3 4">
    <name type="scientific">Aspergillus cavernicola</name>
    <dbReference type="NCBI Taxonomy" id="176166"/>
    <lineage>
        <taxon>Eukaryota</taxon>
        <taxon>Fungi</taxon>
        <taxon>Dikarya</taxon>
        <taxon>Ascomycota</taxon>
        <taxon>Pezizomycotina</taxon>
        <taxon>Eurotiomycetes</taxon>
        <taxon>Eurotiomycetidae</taxon>
        <taxon>Eurotiales</taxon>
        <taxon>Aspergillaceae</taxon>
        <taxon>Aspergillus</taxon>
        <taxon>Aspergillus subgen. Nidulantes</taxon>
    </lineage>
</organism>
<keyword evidence="1" id="KW-0175">Coiled coil</keyword>
<evidence type="ECO:0000256" key="2">
    <source>
        <dbReference type="SAM" id="MobiDB-lite"/>
    </source>
</evidence>
<accession>A0ABR4IG30</accession>
<comment type="caution">
    <text evidence="3">The sequence shown here is derived from an EMBL/GenBank/DDBJ whole genome shotgun (WGS) entry which is preliminary data.</text>
</comment>